<dbReference type="PANTHER" id="PTHR45663:SF11">
    <property type="entry name" value="GEO12009P1"/>
    <property type="match status" value="1"/>
</dbReference>
<dbReference type="Pfam" id="PF00085">
    <property type="entry name" value="Thioredoxin"/>
    <property type="match status" value="1"/>
</dbReference>
<dbReference type="Pfam" id="PF14559">
    <property type="entry name" value="TPR_19"/>
    <property type="match status" value="1"/>
</dbReference>
<feature type="domain" description="Thioredoxin" evidence="1">
    <location>
        <begin position="1"/>
        <end position="118"/>
    </location>
</feature>
<dbReference type="GO" id="GO:0005737">
    <property type="term" value="C:cytoplasm"/>
    <property type="evidence" value="ECO:0007669"/>
    <property type="project" value="TreeGrafter"/>
</dbReference>
<dbReference type="EMBL" id="FOVF01000017">
    <property type="protein sequence ID" value="SFN37269.1"/>
    <property type="molecule type" value="Genomic_DNA"/>
</dbReference>
<dbReference type="CDD" id="cd02956">
    <property type="entry name" value="ybbN"/>
    <property type="match status" value="1"/>
</dbReference>
<dbReference type="InterPro" id="IPR013766">
    <property type="entry name" value="Thioredoxin_domain"/>
</dbReference>
<keyword evidence="3" id="KW-1185">Reference proteome</keyword>
<dbReference type="InterPro" id="IPR011990">
    <property type="entry name" value="TPR-like_helical_dom_sf"/>
</dbReference>
<reference evidence="2 3" key="1">
    <citation type="submission" date="2016-10" db="EMBL/GenBank/DDBJ databases">
        <authorList>
            <person name="de Groot N.N."/>
        </authorList>
    </citation>
    <scope>NUCLEOTIDE SEQUENCE [LARGE SCALE GENOMIC DNA]</scope>
    <source>
        <strain evidence="2 3">CGMCC 1.7659</strain>
    </source>
</reference>
<evidence type="ECO:0000313" key="3">
    <source>
        <dbReference type="Proteomes" id="UP000198575"/>
    </source>
</evidence>
<organism evidence="2 3">
    <name type="scientific">Dokdonella immobilis</name>
    <dbReference type="NCBI Taxonomy" id="578942"/>
    <lineage>
        <taxon>Bacteria</taxon>
        <taxon>Pseudomonadati</taxon>
        <taxon>Pseudomonadota</taxon>
        <taxon>Gammaproteobacteria</taxon>
        <taxon>Lysobacterales</taxon>
        <taxon>Rhodanobacteraceae</taxon>
        <taxon>Dokdonella</taxon>
    </lineage>
</organism>
<sequence length="292" mass="31678">MPDFPSAPPTHSIDITAANFEAELLQASMALPVLVDFWTPRSEVSVKLGELLGKLVGEYQGAVRLARIEVDSQPQVAAMFGIRSVPTVVIVRDGQPADGFAGALPENEIREFLVRHAGAPAAADEAAESDADKPAESPEQAIARLQQEIAAAPDRAELKLDLAVAHMQAGNAAAARAELDALPANLESDDRAKRLRGQLEFVDLLKDAPPAAELEARIARDSKDLAARDLLGVRLLIDGQLEAGLDQFLAILEIDRHWNEGQARKRLIAAFLFIDDAELVGRYRRRMSTLLF</sequence>
<dbReference type="Proteomes" id="UP000198575">
    <property type="component" value="Unassembled WGS sequence"/>
</dbReference>
<dbReference type="GO" id="GO:0015035">
    <property type="term" value="F:protein-disulfide reductase activity"/>
    <property type="evidence" value="ECO:0007669"/>
    <property type="project" value="TreeGrafter"/>
</dbReference>
<dbReference type="PANTHER" id="PTHR45663">
    <property type="entry name" value="GEO12009P1"/>
    <property type="match status" value="1"/>
</dbReference>
<name>A0A1I4YI68_9GAMM</name>
<dbReference type="InterPro" id="IPR036249">
    <property type="entry name" value="Thioredoxin-like_sf"/>
</dbReference>
<dbReference type="GO" id="GO:0006950">
    <property type="term" value="P:response to stress"/>
    <property type="evidence" value="ECO:0007669"/>
    <property type="project" value="UniProtKB-ARBA"/>
</dbReference>
<dbReference type="SUPFAM" id="SSF52833">
    <property type="entry name" value="Thioredoxin-like"/>
    <property type="match status" value="1"/>
</dbReference>
<proteinExistence type="predicted"/>
<protein>
    <submittedName>
        <fullName evidence="2">Thioredoxin</fullName>
    </submittedName>
</protein>
<dbReference type="PROSITE" id="PS51352">
    <property type="entry name" value="THIOREDOXIN_2"/>
    <property type="match status" value="1"/>
</dbReference>
<dbReference type="Pfam" id="PF14561">
    <property type="entry name" value="TPR_20"/>
    <property type="match status" value="1"/>
</dbReference>
<dbReference type="SUPFAM" id="SSF48452">
    <property type="entry name" value="TPR-like"/>
    <property type="match status" value="1"/>
</dbReference>
<evidence type="ECO:0000313" key="2">
    <source>
        <dbReference type="EMBL" id="SFN37269.1"/>
    </source>
</evidence>
<dbReference type="Gene3D" id="3.40.30.10">
    <property type="entry name" value="Glutaredoxin"/>
    <property type="match status" value="1"/>
</dbReference>
<dbReference type="AlphaFoldDB" id="A0A1I4YI68"/>
<dbReference type="Gene3D" id="1.25.40.10">
    <property type="entry name" value="Tetratricopeptide repeat domain"/>
    <property type="match status" value="2"/>
</dbReference>
<dbReference type="STRING" id="578942.SAMN05216289_11765"/>
<evidence type="ECO:0000259" key="1">
    <source>
        <dbReference type="PROSITE" id="PS51352"/>
    </source>
</evidence>
<gene>
    <name evidence="2" type="ORF">SAMN05216289_11765</name>
</gene>
<dbReference type="RefSeq" id="WP_245778908.1">
    <property type="nucleotide sequence ID" value="NZ_FOVF01000017.1"/>
</dbReference>
<accession>A0A1I4YI68</accession>